<dbReference type="GO" id="GO:0005634">
    <property type="term" value="C:nucleus"/>
    <property type="evidence" value="ECO:0007669"/>
    <property type="project" value="UniProtKB-SubCell"/>
</dbReference>
<dbReference type="AlphaFoldDB" id="A0A3E2H0K3"/>
<dbReference type="InterPro" id="IPR007219">
    <property type="entry name" value="XnlR_reg_dom"/>
</dbReference>
<evidence type="ECO:0000256" key="4">
    <source>
        <dbReference type="ARBA" id="ARBA00022771"/>
    </source>
</evidence>
<gene>
    <name evidence="8" type="ORF">B7463_g9560</name>
</gene>
<dbReference type="InterPro" id="IPR051059">
    <property type="entry name" value="VerF-like"/>
</dbReference>
<dbReference type="STRING" id="5539.A0A3E2H0K3"/>
<keyword evidence="6" id="KW-0539">Nucleus</keyword>
<evidence type="ECO:0000259" key="7">
    <source>
        <dbReference type="Pfam" id="PF04082"/>
    </source>
</evidence>
<evidence type="ECO:0000256" key="2">
    <source>
        <dbReference type="ARBA" id="ARBA00022723"/>
    </source>
</evidence>
<keyword evidence="9" id="KW-1185">Reference proteome</keyword>
<organism evidence="8 9">
    <name type="scientific">Scytalidium lignicola</name>
    <name type="common">Hyphomycete</name>
    <dbReference type="NCBI Taxonomy" id="5539"/>
    <lineage>
        <taxon>Eukaryota</taxon>
        <taxon>Fungi</taxon>
        <taxon>Dikarya</taxon>
        <taxon>Ascomycota</taxon>
        <taxon>Pezizomycotina</taxon>
        <taxon>Leotiomycetes</taxon>
        <taxon>Leotiomycetes incertae sedis</taxon>
        <taxon>Scytalidium</taxon>
    </lineage>
</organism>
<dbReference type="GO" id="GO:0000981">
    <property type="term" value="F:DNA-binding transcription factor activity, RNA polymerase II-specific"/>
    <property type="evidence" value="ECO:0007669"/>
    <property type="project" value="InterPro"/>
</dbReference>
<reference evidence="8 9" key="1">
    <citation type="submission" date="2018-05" db="EMBL/GenBank/DDBJ databases">
        <title>Draft genome sequence of Scytalidium lignicola DSM 105466, a ubiquitous saprotrophic fungus.</title>
        <authorList>
            <person name="Buettner E."/>
            <person name="Gebauer A.M."/>
            <person name="Hofrichter M."/>
            <person name="Liers C."/>
            <person name="Kellner H."/>
        </authorList>
    </citation>
    <scope>NUCLEOTIDE SEQUENCE [LARGE SCALE GENOMIC DNA]</scope>
    <source>
        <strain evidence="8 9">DSM 105466</strain>
    </source>
</reference>
<dbReference type="PANTHER" id="PTHR40626">
    <property type="entry name" value="MIP31509P"/>
    <property type="match status" value="1"/>
</dbReference>
<dbReference type="GO" id="GO:0008270">
    <property type="term" value="F:zinc ion binding"/>
    <property type="evidence" value="ECO:0007669"/>
    <property type="project" value="UniProtKB-KW"/>
</dbReference>
<keyword evidence="5" id="KW-0862">Zinc</keyword>
<feature type="non-terminal residue" evidence="8">
    <location>
        <position position="1"/>
    </location>
</feature>
<dbReference type="PANTHER" id="PTHR40626:SF8">
    <property type="entry name" value="C2H2 FINGER DOMAIN TRANSCRIPTION FACTOR (EUROFUNG)-RELATED"/>
    <property type="match status" value="1"/>
</dbReference>
<dbReference type="OrthoDB" id="10018191at2759"/>
<dbReference type="Pfam" id="PF04082">
    <property type="entry name" value="Fungal_trans"/>
    <property type="match status" value="1"/>
</dbReference>
<evidence type="ECO:0000256" key="3">
    <source>
        <dbReference type="ARBA" id="ARBA00022737"/>
    </source>
</evidence>
<feature type="domain" description="Xylanolytic transcriptional activator regulatory" evidence="7">
    <location>
        <begin position="264"/>
        <end position="473"/>
    </location>
</feature>
<evidence type="ECO:0000256" key="6">
    <source>
        <dbReference type="ARBA" id="ARBA00023242"/>
    </source>
</evidence>
<dbReference type="GO" id="GO:0000785">
    <property type="term" value="C:chromatin"/>
    <property type="evidence" value="ECO:0007669"/>
    <property type="project" value="TreeGrafter"/>
</dbReference>
<evidence type="ECO:0000313" key="8">
    <source>
        <dbReference type="EMBL" id="RFU26772.1"/>
    </source>
</evidence>
<accession>A0A3E2H0K3</accession>
<comment type="subcellular location">
    <subcellularLocation>
        <location evidence="1">Nucleus</location>
    </subcellularLocation>
</comment>
<evidence type="ECO:0000256" key="1">
    <source>
        <dbReference type="ARBA" id="ARBA00004123"/>
    </source>
</evidence>
<feature type="non-terminal residue" evidence="8">
    <location>
        <position position="678"/>
    </location>
</feature>
<evidence type="ECO:0000256" key="5">
    <source>
        <dbReference type="ARBA" id="ARBA00022833"/>
    </source>
</evidence>
<keyword evidence="2" id="KW-0479">Metal-binding</keyword>
<proteinExistence type="predicted"/>
<dbReference type="EMBL" id="NCSJ02000243">
    <property type="protein sequence ID" value="RFU26772.1"/>
    <property type="molecule type" value="Genomic_DNA"/>
</dbReference>
<protein>
    <recommendedName>
        <fullName evidence="7">Xylanolytic transcriptional activator regulatory domain-containing protein</fullName>
    </recommendedName>
</protein>
<dbReference type="GO" id="GO:0006351">
    <property type="term" value="P:DNA-templated transcription"/>
    <property type="evidence" value="ECO:0007669"/>
    <property type="project" value="InterPro"/>
</dbReference>
<dbReference type="Proteomes" id="UP000258309">
    <property type="component" value="Unassembled WGS sequence"/>
</dbReference>
<comment type="caution">
    <text evidence="8">The sequence shown here is derived from an EMBL/GenBank/DDBJ whole genome shotgun (WGS) entry which is preliminary data.</text>
</comment>
<name>A0A3E2H0K3_SCYLI</name>
<dbReference type="CDD" id="cd12148">
    <property type="entry name" value="fungal_TF_MHR"/>
    <property type="match status" value="1"/>
</dbReference>
<evidence type="ECO:0000313" key="9">
    <source>
        <dbReference type="Proteomes" id="UP000258309"/>
    </source>
</evidence>
<keyword evidence="3" id="KW-0677">Repeat</keyword>
<dbReference type="GO" id="GO:0000978">
    <property type="term" value="F:RNA polymerase II cis-regulatory region sequence-specific DNA binding"/>
    <property type="evidence" value="ECO:0007669"/>
    <property type="project" value="InterPro"/>
</dbReference>
<sequence>MTTTTTTTPIKTEVEGKTETPITAHFVVSSAPRPSSAVTCFETISSVVTDEETPQFRPRRNAAENDTPVIDVHAPRICVKSRVRGSSSSAESNPSDITNSDRSSISFLLNYSNETDFFNRFPESKTRDSSPVRDLLPFMEDPILGNSAYVPMLSGSVITGTGYDYADDFFAPYTGDTFLNDLEFGVFNPSSNWHSPSLELEDPILYGVPNAGPSYWEVLDCRAAEIRGGLLREAERFLLSGNCDTSTLRAIDLITGEKIDSYVRRYFKHWHKHGPFLHEKSFDACQVALPLLLAVFSIGGMYSKNDAEVEQLKSLLDLIEYHLYTNLVPDDYRMQSQQNDVNNSEGDFYESLLQNDIEILQGAYLMIVIQVWTGNRMARKRARHQNFSRVVAMARNLKMTVVHHEPDFIIVDQASFQNWVRRESLLRTMNIMMMLDNAFVIFNNMPNRIEWAEIDLQFPCEALYFEISDYDELLRTQLFPQQKPKVREAFQQLFIVPESSKNLNGSGNGSGNGNAQLGIGSGALTKGSLNSLDMQILVHFLYTHVWRSTFQNPVLYTCPTVLTSTLLKPLNVGIQNWKIYWDDLRTSLPGPEWNKLGFERSAESYWNLTRAVFCAFEKGMGVVANGGVVGNSGITGAEPAATTTTTAAGGGIQGSGFLPIEGDCELGTHLKKLLFGSS</sequence>
<keyword evidence="4" id="KW-0863">Zinc-finger</keyword>